<dbReference type="eggNOG" id="COG0607">
    <property type="taxonomic scope" value="Bacteria"/>
</dbReference>
<dbReference type="Gene3D" id="3.40.250.10">
    <property type="entry name" value="Rhodanese-like domain"/>
    <property type="match status" value="1"/>
</dbReference>
<dbReference type="KEGG" id="msv:Mesil_2633"/>
<dbReference type="AlphaFoldDB" id="D7BBM0"/>
<keyword evidence="4" id="KW-1185">Reference proteome</keyword>
<dbReference type="STRING" id="526227.Mesil_2633"/>
<organism evidence="3 4">
    <name type="scientific">Allomeiothermus silvanus (strain ATCC 700542 / DSM 9946 / NBRC 106475 / NCIMB 13440 / VI-R2)</name>
    <name type="common">Thermus silvanus</name>
    <dbReference type="NCBI Taxonomy" id="526227"/>
    <lineage>
        <taxon>Bacteria</taxon>
        <taxon>Thermotogati</taxon>
        <taxon>Deinococcota</taxon>
        <taxon>Deinococci</taxon>
        <taxon>Thermales</taxon>
        <taxon>Thermaceae</taxon>
        <taxon>Allomeiothermus</taxon>
    </lineage>
</organism>
<keyword evidence="1" id="KW-0732">Signal</keyword>
<dbReference type="EMBL" id="CP002042">
    <property type="protein sequence ID" value="ADH64482.1"/>
    <property type="molecule type" value="Genomic_DNA"/>
</dbReference>
<dbReference type="PANTHER" id="PTHR43031">
    <property type="entry name" value="FAD-DEPENDENT OXIDOREDUCTASE"/>
    <property type="match status" value="1"/>
</dbReference>
<evidence type="ECO:0000259" key="2">
    <source>
        <dbReference type="PROSITE" id="PS50206"/>
    </source>
</evidence>
<dbReference type="InterPro" id="IPR001763">
    <property type="entry name" value="Rhodanese-like_dom"/>
</dbReference>
<sequence>MKLKLSLLVLALLGLVGAMAQAGYQNVSVQQLHQARSPKFILDVREPYEFAAGHVAGAKLIPLGQLAQRATEIPRNIPVYVICRSGNRSAQASRILVSKGFSNIHNVQGGLLAWQAAGYPVRR</sequence>
<dbReference type="Proteomes" id="UP000001916">
    <property type="component" value="Chromosome"/>
</dbReference>
<dbReference type="PROSITE" id="PS50206">
    <property type="entry name" value="RHODANESE_3"/>
    <property type="match status" value="1"/>
</dbReference>
<evidence type="ECO:0000313" key="4">
    <source>
        <dbReference type="Proteomes" id="UP000001916"/>
    </source>
</evidence>
<proteinExistence type="predicted"/>
<reference evidence="3 4" key="1">
    <citation type="journal article" date="2010" name="Stand. Genomic Sci.">
        <title>Complete genome sequence of Meiothermus silvanus type strain (VI-R2).</title>
        <authorList>
            <person name="Sikorski J."/>
            <person name="Tindall B.J."/>
            <person name="Lowry S."/>
            <person name="Lucas S."/>
            <person name="Nolan M."/>
            <person name="Copeland A."/>
            <person name="Glavina Del Rio T."/>
            <person name="Tice H."/>
            <person name="Cheng J.F."/>
            <person name="Han C."/>
            <person name="Pitluck S."/>
            <person name="Liolios K."/>
            <person name="Ivanova N."/>
            <person name="Mavromatis K."/>
            <person name="Mikhailova N."/>
            <person name="Pati A."/>
            <person name="Goodwin L."/>
            <person name="Chen A."/>
            <person name="Palaniappan K."/>
            <person name="Land M."/>
            <person name="Hauser L."/>
            <person name="Chang Y.J."/>
            <person name="Jeffries C.D."/>
            <person name="Rohde M."/>
            <person name="Goker M."/>
            <person name="Woyke T."/>
            <person name="Bristow J."/>
            <person name="Eisen J.A."/>
            <person name="Markowitz V."/>
            <person name="Hugenholtz P."/>
            <person name="Kyrpides N.C."/>
            <person name="Klenk H.P."/>
            <person name="Lapidus A."/>
        </authorList>
    </citation>
    <scope>NUCLEOTIDE SEQUENCE [LARGE SCALE GENOMIC DNA]</scope>
    <source>
        <strain evidence="4">ATCC 700542 / DSM 9946 / VI-R2</strain>
    </source>
</reference>
<dbReference type="HOGENOM" id="CLU_089574_1_4_0"/>
<feature type="domain" description="Rhodanese" evidence="2">
    <location>
        <begin position="35"/>
        <end position="123"/>
    </location>
</feature>
<dbReference type="SMART" id="SM00450">
    <property type="entry name" value="RHOD"/>
    <property type="match status" value="1"/>
</dbReference>
<dbReference type="PANTHER" id="PTHR43031:SF1">
    <property type="entry name" value="PYRIDINE NUCLEOTIDE-DISULPHIDE OXIDOREDUCTASE"/>
    <property type="match status" value="1"/>
</dbReference>
<evidence type="ECO:0000313" key="3">
    <source>
        <dbReference type="EMBL" id="ADH64482.1"/>
    </source>
</evidence>
<feature type="chain" id="PRO_5003093163" evidence="1">
    <location>
        <begin position="21"/>
        <end position="123"/>
    </location>
</feature>
<dbReference type="RefSeq" id="WP_013159022.1">
    <property type="nucleotide sequence ID" value="NC_014212.1"/>
</dbReference>
<dbReference type="OrthoDB" id="9800872at2"/>
<dbReference type="InterPro" id="IPR036873">
    <property type="entry name" value="Rhodanese-like_dom_sf"/>
</dbReference>
<feature type="signal peptide" evidence="1">
    <location>
        <begin position="1"/>
        <end position="20"/>
    </location>
</feature>
<gene>
    <name evidence="3" type="ordered locus">Mesil_2633</name>
</gene>
<name>D7BBM0_ALLS1</name>
<dbReference type="Pfam" id="PF00581">
    <property type="entry name" value="Rhodanese"/>
    <property type="match status" value="1"/>
</dbReference>
<accession>D7BBM0</accession>
<dbReference type="CDD" id="cd00158">
    <property type="entry name" value="RHOD"/>
    <property type="match status" value="1"/>
</dbReference>
<dbReference type="SUPFAM" id="SSF52821">
    <property type="entry name" value="Rhodanese/Cell cycle control phosphatase"/>
    <property type="match status" value="1"/>
</dbReference>
<protein>
    <submittedName>
        <fullName evidence="3">Rhodanese domain protein</fullName>
    </submittedName>
</protein>
<evidence type="ECO:0000256" key="1">
    <source>
        <dbReference type="SAM" id="SignalP"/>
    </source>
</evidence>
<dbReference type="InterPro" id="IPR050229">
    <property type="entry name" value="GlpE_sulfurtransferase"/>
</dbReference>